<comment type="caution">
    <text evidence="1">The sequence shown here is derived from an EMBL/GenBank/DDBJ whole genome shotgun (WGS) entry which is preliminary data.</text>
</comment>
<organism evidence="1 2">
    <name type="scientific">Cucumis melo var. makuwa</name>
    <name type="common">Oriental melon</name>
    <dbReference type="NCBI Taxonomy" id="1194695"/>
    <lineage>
        <taxon>Eukaryota</taxon>
        <taxon>Viridiplantae</taxon>
        <taxon>Streptophyta</taxon>
        <taxon>Embryophyta</taxon>
        <taxon>Tracheophyta</taxon>
        <taxon>Spermatophyta</taxon>
        <taxon>Magnoliopsida</taxon>
        <taxon>eudicotyledons</taxon>
        <taxon>Gunneridae</taxon>
        <taxon>Pentapetalae</taxon>
        <taxon>rosids</taxon>
        <taxon>fabids</taxon>
        <taxon>Cucurbitales</taxon>
        <taxon>Cucurbitaceae</taxon>
        <taxon>Benincaseae</taxon>
        <taxon>Cucumis</taxon>
    </lineage>
</organism>
<evidence type="ECO:0000313" key="2">
    <source>
        <dbReference type="Proteomes" id="UP000321393"/>
    </source>
</evidence>
<evidence type="ECO:0000313" key="1">
    <source>
        <dbReference type="EMBL" id="KAA0060816.1"/>
    </source>
</evidence>
<dbReference type="CDD" id="cd09272">
    <property type="entry name" value="RNase_HI_RT_Ty1"/>
    <property type="match status" value="1"/>
</dbReference>
<sequence>MVTTRQIMDSLQEMFKGLKEGEANVAHFKRFQKGSSSEIKYAPSSSRKLVPLSGLKRVRLCSRHRVHSSKEQCSKTPQEVEDMRRIPYASGVGSIIAKDLILTRYTNLDFQTDKDSRKFTSGSVFTMNRRAMVWRSINQGCITDSTIEAEYVVACEAAKEAIWLKNKKQEKHIERKYHPIQEIVQRGDVIDTKIALEHNIVDPFTKTPTAKVFEGHLESLGL</sequence>
<accession>A0A5A7V2T1</accession>
<proteinExistence type="predicted"/>
<dbReference type="Proteomes" id="UP000321393">
    <property type="component" value="Unassembled WGS sequence"/>
</dbReference>
<gene>
    <name evidence="1" type="ORF">E6C27_scaffold137G00390</name>
</gene>
<dbReference type="OrthoDB" id="418757at2759"/>
<protein>
    <submittedName>
        <fullName evidence="1">Gag/pol protein</fullName>
    </submittedName>
</protein>
<reference evidence="1 2" key="1">
    <citation type="submission" date="2019-08" db="EMBL/GenBank/DDBJ databases">
        <title>Draft genome sequences of two oriental melons (Cucumis melo L. var makuwa).</title>
        <authorList>
            <person name="Kwon S.-Y."/>
        </authorList>
    </citation>
    <scope>NUCLEOTIDE SEQUENCE [LARGE SCALE GENOMIC DNA]</scope>
    <source>
        <strain evidence="2">cv. SW 3</strain>
        <tissue evidence="1">Leaf</tissue>
    </source>
</reference>
<name>A0A5A7V2T1_CUCMM</name>
<dbReference type="AlphaFoldDB" id="A0A5A7V2T1"/>
<dbReference type="EMBL" id="SSTE01005189">
    <property type="protein sequence ID" value="KAA0060816.1"/>
    <property type="molecule type" value="Genomic_DNA"/>
</dbReference>